<comment type="catalytic activity">
    <reaction evidence="11">
        <text>O-phospho-L-threonyl-[protein] + H2O = L-threonyl-[protein] + phosphate</text>
        <dbReference type="Rhea" id="RHEA:47004"/>
        <dbReference type="Rhea" id="RHEA-COMP:11060"/>
        <dbReference type="Rhea" id="RHEA-COMP:11605"/>
        <dbReference type="ChEBI" id="CHEBI:15377"/>
        <dbReference type="ChEBI" id="CHEBI:30013"/>
        <dbReference type="ChEBI" id="CHEBI:43474"/>
        <dbReference type="ChEBI" id="CHEBI:61977"/>
        <dbReference type="EC" id="3.1.3.16"/>
    </reaction>
</comment>
<dbReference type="Pfam" id="PF00481">
    <property type="entry name" value="PP2C"/>
    <property type="match status" value="2"/>
</dbReference>
<dbReference type="EMBL" id="CM017327">
    <property type="protein sequence ID" value="KAE8099399.1"/>
    <property type="molecule type" value="Genomic_DNA"/>
</dbReference>
<evidence type="ECO:0000256" key="1">
    <source>
        <dbReference type="ARBA" id="ARBA00001936"/>
    </source>
</evidence>
<protein>
    <recommendedName>
        <fullName evidence="4">protein-serine/threonine phosphatase</fullName>
        <ecNumber evidence="4">3.1.3.16</ecNumber>
    </recommendedName>
</protein>
<comment type="similarity">
    <text evidence="3">Belongs to the PP2C family.</text>
</comment>
<evidence type="ECO:0000256" key="7">
    <source>
        <dbReference type="ARBA" id="ARBA00022842"/>
    </source>
</evidence>
<keyword evidence="7" id="KW-0460">Magnesium</keyword>
<evidence type="ECO:0000256" key="11">
    <source>
        <dbReference type="ARBA" id="ARBA00048336"/>
    </source>
</evidence>
<evidence type="ECO:0000256" key="4">
    <source>
        <dbReference type="ARBA" id="ARBA00013081"/>
    </source>
</evidence>
<dbReference type="OrthoDB" id="420076at2759"/>
<evidence type="ECO:0000256" key="3">
    <source>
        <dbReference type="ARBA" id="ARBA00006702"/>
    </source>
</evidence>
<dbReference type="GO" id="GO:0046872">
    <property type="term" value="F:metal ion binding"/>
    <property type="evidence" value="ECO:0007669"/>
    <property type="project" value="UniProtKB-KW"/>
</dbReference>
<keyword evidence="6" id="KW-0378">Hydrolase</keyword>
<dbReference type="FunFam" id="3.60.40.10:FF:000053">
    <property type="entry name" value="Protein phosphatase 2C 29"/>
    <property type="match status" value="1"/>
</dbReference>
<dbReference type="Proteomes" id="UP000327013">
    <property type="component" value="Chromosome 7"/>
</dbReference>
<dbReference type="EC" id="3.1.3.16" evidence="4"/>
<dbReference type="SMART" id="SM00332">
    <property type="entry name" value="PP2Cc"/>
    <property type="match status" value="1"/>
</dbReference>
<evidence type="ECO:0000313" key="15">
    <source>
        <dbReference type="Proteomes" id="UP000327013"/>
    </source>
</evidence>
<name>A0A5N6RMA4_9ROSI</name>
<proteinExistence type="inferred from homology"/>
<feature type="region of interest" description="Disordered" evidence="12">
    <location>
        <begin position="285"/>
        <end position="338"/>
    </location>
</feature>
<dbReference type="PANTHER" id="PTHR13832:SF228">
    <property type="entry name" value="PROTEIN PHOSPHATASE 2C 23-RELATED"/>
    <property type="match status" value="1"/>
</dbReference>
<gene>
    <name evidence="14" type="ORF">FH972_017384</name>
</gene>
<dbReference type="InterPro" id="IPR015655">
    <property type="entry name" value="PP2C"/>
</dbReference>
<reference evidence="14 15" key="1">
    <citation type="submission" date="2019-06" db="EMBL/GenBank/DDBJ databases">
        <title>A chromosomal-level reference genome of Carpinus fangiana (Coryloideae, Betulaceae).</title>
        <authorList>
            <person name="Yang X."/>
            <person name="Wang Z."/>
            <person name="Zhang L."/>
            <person name="Hao G."/>
            <person name="Liu J."/>
            <person name="Yang Y."/>
        </authorList>
    </citation>
    <scope>NUCLEOTIDE SEQUENCE [LARGE SCALE GENOMIC DNA]</scope>
    <source>
        <strain evidence="14">Cfa_2016G</strain>
        <tissue evidence="14">Leaf</tissue>
    </source>
</reference>
<keyword evidence="9" id="KW-0464">Manganese</keyword>
<organism evidence="14 15">
    <name type="scientific">Carpinus fangiana</name>
    <dbReference type="NCBI Taxonomy" id="176857"/>
    <lineage>
        <taxon>Eukaryota</taxon>
        <taxon>Viridiplantae</taxon>
        <taxon>Streptophyta</taxon>
        <taxon>Embryophyta</taxon>
        <taxon>Tracheophyta</taxon>
        <taxon>Spermatophyta</taxon>
        <taxon>Magnoliopsida</taxon>
        <taxon>eudicotyledons</taxon>
        <taxon>Gunneridae</taxon>
        <taxon>Pentapetalae</taxon>
        <taxon>rosids</taxon>
        <taxon>fabids</taxon>
        <taxon>Fagales</taxon>
        <taxon>Betulaceae</taxon>
        <taxon>Carpinus</taxon>
    </lineage>
</organism>
<evidence type="ECO:0000256" key="9">
    <source>
        <dbReference type="ARBA" id="ARBA00023211"/>
    </source>
</evidence>
<dbReference type="InterPro" id="IPR001932">
    <property type="entry name" value="PPM-type_phosphatase-like_dom"/>
</dbReference>
<keyword evidence="5" id="KW-0479">Metal-binding</keyword>
<evidence type="ECO:0000259" key="13">
    <source>
        <dbReference type="PROSITE" id="PS51746"/>
    </source>
</evidence>
<comment type="catalytic activity">
    <reaction evidence="10">
        <text>O-phospho-L-seryl-[protein] + H2O = L-seryl-[protein] + phosphate</text>
        <dbReference type="Rhea" id="RHEA:20629"/>
        <dbReference type="Rhea" id="RHEA-COMP:9863"/>
        <dbReference type="Rhea" id="RHEA-COMP:11604"/>
        <dbReference type="ChEBI" id="CHEBI:15377"/>
        <dbReference type="ChEBI" id="CHEBI:29999"/>
        <dbReference type="ChEBI" id="CHEBI:43474"/>
        <dbReference type="ChEBI" id="CHEBI:83421"/>
        <dbReference type="EC" id="3.1.3.16"/>
    </reaction>
</comment>
<comment type="cofactor">
    <cofactor evidence="2">
        <name>Mg(2+)</name>
        <dbReference type="ChEBI" id="CHEBI:18420"/>
    </cofactor>
</comment>
<feature type="compositionally biased region" description="Basic and acidic residues" evidence="12">
    <location>
        <begin position="325"/>
        <end position="338"/>
    </location>
</feature>
<keyword evidence="15" id="KW-1185">Reference proteome</keyword>
<evidence type="ECO:0000256" key="12">
    <source>
        <dbReference type="SAM" id="MobiDB-lite"/>
    </source>
</evidence>
<dbReference type="CDD" id="cd00143">
    <property type="entry name" value="PP2Cc"/>
    <property type="match status" value="1"/>
</dbReference>
<dbReference type="PANTHER" id="PTHR13832">
    <property type="entry name" value="PROTEIN PHOSPHATASE 2C"/>
    <property type="match status" value="1"/>
</dbReference>
<dbReference type="SUPFAM" id="SSF81606">
    <property type="entry name" value="PP2C-like"/>
    <property type="match status" value="1"/>
</dbReference>
<dbReference type="InterPro" id="IPR036457">
    <property type="entry name" value="PPM-type-like_dom_sf"/>
</dbReference>
<dbReference type="AlphaFoldDB" id="A0A5N6RMA4"/>
<comment type="cofactor">
    <cofactor evidence="1">
        <name>Mn(2+)</name>
        <dbReference type="ChEBI" id="CHEBI:29035"/>
    </cofactor>
</comment>
<dbReference type="GO" id="GO:0004722">
    <property type="term" value="F:protein serine/threonine phosphatase activity"/>
    <property type="evidence" value="ECO:0007669"/>
    <property type="project" value="UniProtKB-EC"/>
</dbReference>
<dbReference type="PROSITE" id="PS51746">
    <property type="entry name" value="PPM_2"/>
    <property type="match status" value="1"/>
</dbReference>
<feature type="domain" description="PPM-type phosphatase" evidence="13">
    <location>
        <begin position="226"/>
        <end position="610"/>
    </location>
</feature>
<dbReference type="Gene3D" id="3.60.40.10">
    <property type="entry name" value="PPM-type phosphatase domain"/>
    <property type="match status" value="1"/>
</dbReference>
<evidence type="ECO:0000313" key="14">
    <source>
        <dbReference type="EMBL" id="KAE8099399.1"/>
    </source>
</evidence>
<evidence type="ECO:0000256" key="10">
    <source>
        <dbReference type="ARBA" id="ARBA00047761"/>
    </source>
</evidence>
<evidence type="ECO:0000256" key="5">
    <source>
        <dbReference type="ARBA" id="ARBA00022723"/>
    </source>
</evidence>
<keyword evidence="8" id="KW-0904">Protein phosphatase</keyword>
<evidence type="ECO:0000256" key="8">
    <source>
        <dbReference type="ARBA" id="ARBA00022912"/>
    </source>
</evidence>
<sequence length="619" mass="68798">MGNGIGKACHCFAGDGEISKRHKDVGVVLSDPLDEGLGHSFCYVRPEPPRLSYSSSNSEEDTQDRDSVATTAFRSISGASVSANTSTPLSTCLADLIGPSVIDRAASFASSTSFASTPLQPVRRCSTCELVPGSGPIERGFMSGPMERGFVSGPIDSGPMEKAAREQLPIENIVKSKKRRRWFNNFKKLISSTIACGHNPVVAPVKGGVNASDSGGCIHLKDGEYFKERESLQWAQGKAGEDRVQVVISEEHGWVFVGIYDGFNGPDATEYLISNLYSAVHRELKGNESQSRNFDEENEMSGHGETMDSDSNSKRKQSNSSKNKRNVESDGERSNHSEVLKALSEALRKTEDEYLDIADKMVRNYPELALIGSCVLVMLMKGEDVYLMNVGDSRAVLAQEAEVDDLRPRKVHRDLKRTNEEILSHQNFYFGVACGALPNLVPLQLTTDHSTYVEEEVERIRNDHPDDASAVVNERVKGYLKVTRAFGVGFLKQPKLNEALLEIFRINYVGSSPYITCLPSLYHLRLGPRDRFLILSSDGLYQYFTNEEAVFHVKSFIASFPEGDPAQHLIEEVLFRAAKKFGIDFYELLDIPQGERRRYHDDVSIIIISLEGRIWRSSM</sequence>
<evidence type="ECO:0000256" key="2">
    <source>
        <dbReference type="ARBA" id="ARBA00001946"/>
    </source>
</evidence>
<accession>A0A5N6RMA4</accession>
<evidence type="ECO:0000256" key="6">
    <source>
        <dbReference type="ARBA" id="ARBA00022801"/>
    </source>
</evidence>